<dbReference type="InterPro" id="IPR007497">
    <property type="entry name" value="SIMPL/DUF541"/>
</dbReference>
<keyword evidence="3" id="KW-1185">Reference proteome</keyword>
<evidence type="ECO:0000256" key="1">
    <source>
        <dbReference type="SAM" id="SignalP"/>
    </source>
</evidence>
<sequence>MKSIRAPWKVAAARPAAWIVLAAVAVAVAVAAPCPAAAQAPPDLGNIEGLTVVGKGVVKVKPTLAEIDLDVSASAELTGDAIVKFRDAKKRVRDAFAALKLADVVVDERGLLVDQKGAAFNPYMMDYGVQSKAKSEVQLSRKLVVRATKIQAMEEEAVLQLVGRLLDVAQDAGAHVGPPSNSAYMAYRYGMNSTTTLVRFVVEDYDKLQEEAFAKAAADARSRAERLARLNGLELGAVQAVREMTAPGNTSRSPYAYFYGEPPSQDDDTLPNRLETTKFQEVPIRVELLVRYAIRPKGAAKP</sequence>
<feature type="signal peptide" evidence="1">
    <location>
        <begin position="1"/>
        <end position="31"/>
    </location>
</feature>
<protein>
    <submittedName>
        <fullName evidence="2">SIMPL domain-containing protein</fullName>
    </submittedName>
</protein>
<keyword evidence="1" id="KW-0732">Signal</keyword>
<name>A0ABT6FL74_9BACT</name>
<reference evidence="2 3" key="1">
    <citation type="submission" date="2023-03" db="EMBL/GenBank/DDBJ databases">
        <title>Paludisphaera mucosa sp. nov. a novel planctomycete from northern fen.</title>
        <authorList>
            <person name="Ivanova A."/>
        </authorList>
    </citation>
    <scope>NUCLEOTIDE SEQUENCE [LARGE SCALE GENOMIC DNA]</scope>
    <source>
        <strain evidence="2 3">Pla2</strain>
    </source>
</reference>
<dbReference type="PANTHER" id="PTHR34387:SF2">
    <property type="entry name" value="SLR1258 PROTEIN"/>
    <property type="match status" value="1"/>
</dbReference>
<dbReference type="InterPro" id="IPR052022">
    <property type="entry name" value="26kDa_periplasmic_antigen"/>
</dbReference>
<comment type="caution">
    <text evidence="2">The sequence shown here is derived from an EMBL/GenBank/DDBJ whole genome shotgun (WGS) entry which is preliminary data.</text>
</comment>
<evidence type="ECO:0000313" key="2">
    <source>
        <dbReference type="EMBL" id="MDG3008274.1"/>
    </source>
</evidence>
<dbReference type="PANTHER" id="PTHR34387">
    <property type="entry name" value="SLR1258 PROTEIN"/>
    <property type="match status" value="1"/>
</dbReference>
<dbReference type="Gene3D" id="3.30.110.170">
    <property type="entry name" value="Protein of unknown function (DUF541), domain 1"/>
    <property type="match status" value="1"/>
</dbReference>
<dbReference type="EMBL" id="JARRAG010000004">
    <property type="protein sequence ID" value="MDG3008274.1"/>
    <property type="molecule type" value="Genomic_DNA"/>
</dbReference>
<evidence type="ECO:0000313" key="3">
    <source>
        <dbReference type="Proteomes" id="UP001216907"/>
    </source>
</evidence>
<dbReference type="RefSeq" id="WP_277864601.1">
    <property type="nucleotide sequence ID" value="NZ_JARRAG010000004.1"/>
</dbReference>
<accession>A0ABT6FL74</accession>
<organism evidence="2 3">
    <name type="scientific">Paludisphaera mucosa</name>
    <dbReference type="NCBI Taxonomy" id="3030827"/>
    <lineage>
        <taxon>Bacteria</taxon>
        <taxon>Pseudomonadati</taxon>
        <taxon>Planctomycetota</taxon>
        <taxon>Planctomycetia</taxon>
        <taxon>Isosphaerales</taxon>
        <taxon>Isosphaeraceae</taxon>
        <taxon>Paludisphaera</taxon>
    </lineage>
</organism>
<proteinExistence type="predicted"/>
<dbReference type="Proteomes" id="UP001216907">
    <property type="component" value="Unassembled WGS sequence"/>
</dbReference>
<feature type="chain" id="PRO_5045054189" evidence="1">
    <location>
        <begin position="32"/>
        <end position="302"/>
    </location>
</feature>
<dbReference type="Gene3D" id="3.30.70.2970">
    <property type="entry name" value="Protein of unknown function (DUF541), domain 2"/>
    <property type="match status" value="1"/>
</dbReference>
<dbReference type="Pfam" id="PF04402">
    <property type="entry name" value="SIMPL"/>
    <property type="match status" value="1"/>
</dbReference>
<gene>
    <name evidence="2" type="ORF">PZE19_31285</name>
</gene>